<dbReference type="InterPro" id="IPR013226">
    <property type="entry name" value="Pal1"/>
</dbReference>
<organism evidence="2 3">
    <name type="scientific">Verticillium dahliae</name>
    <name type="common">Verticillium wilt</name>
    <dbReference type="NCBI Taxonomy" id="27337"/>
    <lineage>
        <taxon>Eukaryota</taxon>
        <taxon>Fungi</taxon>
        <taxon>Dikarya</taxon>
        <taxon>Ascomycota</taxon>
        <taxon>Pezizomycotina</taxon>
        <taxon>Sordariomycetes</taxon>
        <taxon>Hypocreomycetidae</taxon>
        <taxon>Glomerellales</taxon>
        <taxon>Plectosphaerellaceae</taxon>
        <taxon>Verticillium</taxon>
    </lineage>
</organism>
<reference evidence="2 3" key="1">
    <citation type="submission" date="2017-12" db="EMBL/GenBank/DDBJ databases">
        <title>Comparative genomics yields insights into virulence evolution of Verticillium dahliae.</title>
        <authorList>
            <person name="Fan R."/>
            <person name="Armitage A.D."/>
            <person name="Cascant-Lopez E."/>
            <person name="Sobczyk M."/>
            <person name="Cockerton H.M."/>
            <person name="Harrison R.J."/>
        </authorList>
    </citation>
    <scope>NUCLEOTIDE SEQUENCE [LARGE SCALE GENOMIC DNA]</scope>
    <source>
        <strain evidence="2 3">12008</strain>
    </source>
</reference>
<dbReference type="EMBL" id="MPSH01000002">
    <property type="protein sequence ID" value="PNH36033.1"/>
    <property type="molecule type" value="Genomic_DNA"/>
</dbReference>
<proteinExistence type="predicted"/>
<evidence type="ECO:0000313" key="2">
    <source>
        <dbReference type="EMBL" id="PNH36033.1"/>
    </source>
</evidence>
<dbReference type="PANTHER" id="PTHR28307">
    <property type="entry name" value="PROTEIN PAL1"/>
    <property type="match status" value="1"/>
</dbReference>
<evidence type="ECO:0008006" key="4">
    <source>
        <dbReference type="Google" id="ProtNLM"/>
    </source>
</evidence>
<feature type="compositionally biased region" description="Basic residues" evidence="1">
    <location>
        <begin position="379"/>
        <end position="392"/>
    </location>
</feature>
<comment type="caution">
    <text evidence="2">The sequence shown here is derived from an EMBL/GenBank/DDBJ whole genome shotgun (WGS) entry which is preliminary data.</text>
</comment>
<feature type="compositionally biased region" description="Low complexity" evidence="1">
    <location>
        <begin position="72"/>
        <end position="95"/>
    </location>
</feature>
<feature type="region of interest" description="Disordered" evidence="1">
    <location>
        <begin position="147"/>
        <end position="166"/>
    </location>
</feature>
<accession>A0AA44WQY5</accession>
<feature type="region of interest" description="Disordered" evidence="1">
    <location>
        <begin position="19"/>
        <end position="135"/>
    </location>
</feature>
<evidence type="ECO:0000256" key="1">
    <source>
        <dbReference type="SAM" id="MobiDB-lite"/>
    </source>
</evidence>
<dbReference type="Pfam" id="PF08316">
    <property type="entry name" value="Pal1"/>
    <property type="match status" value="1"/>
</dbReference>
<dbReference type="AlphaFoldDB" id="A0AA44WQY5"/>
<protein>
    <recommendedName>
        <fullName evidence="4">Pal1 cell morphology protein</fullName>
    </recommendedName>
</protein>
<sequence length="392" mass="43354">MARSKMSSKSSENAWAKQYLLDPLTAPEPSQEDGPGSTFVNPDPLLRTFSRRNKDSTANKNETPLPTPPTSASPTRASFQSPSNNSVSRSTSTRNHTGPRSHPPRPEKHTRSISTPVAGFHRPQSISQRYPGDMSHRPLDVIKREQRAADRSPHLRTRRHGPNTDIIDGLDTMGGIYHHGGPYDATLASRNRNKMYSPLDAVKDSNMEALRATPREYVIDSLERHVPLQGTATIPAGYTDLSGKVMNYEEGADLMREADAAGGAYKRWDGIKYHPDDLKGKGEPSYTYEKDLKEKKRLRHSMNAGPAEYEMRSGINREHRKNGPGMVRQRSVSNAADGRPGPPGTLRPSNSPPAVGFSKSTDIGRSNSAGKRFSEGFKRRFGSLRKKTQTEA</sequence>
<feature type="region of interest" description="Disordered" evidence="1">
    <location>
        <begin position="315"/>
        <end position="392"/>
    </location>
</feature>
<dbReference type="Proteomes" id="UP000236305">
    <property type="component" value="Unassembled WGS sequence"/>
</dbReference>
<dbReference type="GO" id="GO:0005737">
    <property type="term" value="C:cytoplasm"/>
    <property type="evidence" value="ECO:0007669"/>
    <property type="project" value="TreeGrafter"/>
</dbReference>
<gene>
    <name evidence="2" type="ORF">BJF96_g655</name>
</gene>
<feature type="compositionally biased region" description="Polar residues" evidence="1">
    <location>
        <begin position="358"/>
        <end position="369"/>
    </location>
</feature>
<evidence type="ECO:0000313" key="3">
    <source>
        <dbReference type="Proteomes" id="UP000236305"/>
    </source>
</evidence>
<dbReference type="PANTHER" id="PTHR28307:SF1">
    <property type="entry name" value="PAL1 CELL MORPHOLOGY PROTEIN"/>
    <property type="match status" value="1"/>
</dbReference>
<name>A0AA44WQY5_VERDA</name>